<dbReference type="AlphaFoldDB" id="A0A059EY24"/>
<keyword evidence="1" id="KW-0547">Nucleotide-binding</keyword>
<evidence type="ECO:0000256" key="3">
    <source>
        <dbReference type="ARBA" id="ARBA00034905"/>
    </source>
</evidence>
<dbReference type="GO" id="GO:0005525">
    <property type="term" value="F:GTP binding"/>
    <property type="evidence" value="ECO:0007669"/>
    <property type="project" value="UniProtKB-KW"/>
</dbReference>
<dbReference type="Gene3D" id="1.10.260.30">
    <property type="entry name" value="Signal recognition particle, SRP54 subunit, M-domain"/>
    <property type="match status" value="1"/>
</dbReference>
<dbReference type="HOGENOM" id="CLU_009301_6_1_1"/>
<dbReference type="Pfam" id="PF00448">
    <property type="entry name" value="SRP54"/>
    <property type="match status" value="1"/>
</dbReference>
<reference evidence="7" key="1">
    <citation type="submission" date="2013-02" db="EMBL/GenBank/DDBJ databases">
        <authorList>
            <consortium name="The Broad Institute Genome Sequencing Platform"/>
            <person name="Cuomo C."/>
            <person name="Becnel J."/>
            <person name="Sanscrainte N."/>
            <person name="Walker B."/>
            <person name="Young S.K."/>
            <person name="Zeng Q."/>
            <person name="Gargeya S."/>
            <person name="Fitzgerald M."/>
            <person name="Haas B."/>
            <person name="Abouelleil A."/>
            <person name="Alvarado L."/>
            <person name="Arachchi H.M."/>
            <person name="Berlin A.M."/>
            <person name="Chapman S.B."/>
            <person name="Dewar J."/>
            <person name="Goldberg J."/>
            <person name="Griggs A."/>
            <person name="Gujja S."/>
            <person name="Hansen M."/>
            <person name="Howarth C."/>
            <person name="Imamovic A."/>
            <person name="Larimer J."/>
            <person name="McCowan C."/>
            <person name="Murphy C."/>
            <person name="Neiman D."/>
            <person name="Pearson M."/>
            <person name="Priest M."/>
            <person name="Roberts A."/>
            <person name="Saif S."/>
            <person name="Shea T."/>
            <person name="Sisk P."/>
            <person name="Sykes S."/>
            <person name="Wortman J."/>
            <person name="Nusbaum C."/>
            <person name="Birren B."/>
        </authorList>
    </citation>
    <scope>NUCLEOTIDE SEQUENCE [LARGE SCALE GENOMIC DNA]</scope>
    <source>
        <strain evidence="7">PRA339</strain>
    </source>
</reference>
<name>A0A059EY24_9MICR</name>
<comment type="catalytic activity">
    <reaction evidence="4">
        <text>GTP + H2O = GDP + phosphate + H(+)</text>
        <dbReference type="Rhea" id="RHEA:19669"/>
        <dbReference type="ChEBI" id="CHEBI:15377"/>
        <dbReference type="ChEBI" id="CHEBI:15378"/>
        <dbReference type="ChEBI" id="CHEBI:37565"/>
        <dbReference type="ChEBI" id="CHEBI:43474"/>
        <dbReference type="ChEBI" id="CHEBI:58189"/>
        <dbReference type="EC" id="3.6.5.4"/>
    </reaction>
    <physiologicalReaction direction="left-to-right" evidence="4">
        <dbReference type="Rhea" id="RHEA:19670"/>
    </physiologicalReaction>
</comment>
<dbReference type="VEuPathDB" id="MicrosporidiaDB:H312_03017"/>
<dbReference type="SUPFAM" id="SSF47446">
    <property type="entry name" value="Signal peptide-binding domain"/>
    <property type="match status" value="1"/>
</dbReference>
<dbReference type="OrthoDB" id="10250817at2759"/>
<dbReference type="GO" id="GO:0030942">
    <property type="term" value="F:endoplasmic reticulum signal peptide binding"/>
    <property type="evidence" value="ECO:0007669"/>
    <property type="project" value="TreeGrafter"/>
</dbReference>
<dbReference type="PANTHER" id="PTHR11564">
    <property type="entry name" value="SIGNAL RECOGNITION PARTICLE 54K PROTEIN SRP54"/>
    <property type="match status" value="1"/>
</dbReference>
<dbReference type="InterPro" id="IPR000897">
    <property type="entry name" value="SRP54_GTPase_dom"/>
</dbReference>
<dbReference type="GO" id="GO:0003924">
    <property type="term" value="F:GTPase activity"/>
    <property type="evidence" value="ECO:0007669"/>
    <property type="project" value="InterPro"/>
</dbReference>
<dbReference type="PROSITE" id="PS00300">
    <property type="entry name" value="SRP54"/>
    <property type="match status" value="1"/>
</dbReference>
<evidence type="ECO:0000313" key="6">
    <source>
        <dbReference type="EMBL" id="KCZ79596.1"/>
    </source>
</evidence>
<dbReference type="EMBL" id="KK365251">
    <property type="protein sequence ID" value="KCZ79596.1"/>
    <property type="molecule type" value="Genomic_DNA"/>
</dbReference>
<dbReference type="InterPro" id="IPR042101">
    <property type="entry name" value="SRP54_N_sf"/>
</dbReference>
<evidence type="ECO:0000256" key="4">
    <source>
        <dbReference type="ARBA" id="ARBA00048157"/>
    </source>
</evidence>
<dbReference type="SMART" id="SM00962">
    <property type="entry name" value="SRP54"/>
    <property type="match status" value="1"/>
</dbReference>
<dbReference type="GO" id="GO:0005829">
    <property type="term" value="C:cytosol"/>
    <property type="evidence" value="ECO:0007669"/>
    <property type="project" value="TreeGrafter"/>
</dbReference>
<proteinExistence type="predicted"/>
<gene>
    <name evidence="6" type="ORF">H312_03017</name>
</gene>
<evidence type="ECO:0000313" key="7">
    <source>
        <dbReference type="Proteomes" id="UP000030655"/>
    </source>
</evidence>
<evidence type="ECO:0000259" key="5">
    <source>
        <dbReference type="PROSITE" id="PS00300"/>
    </source>
</evidence>
<dbReference type="STRING" id="1288291.A0A059EY24"/>
<keyword evidence="2" id="KW-0342">GTP-binding</keyword>
<evidence type="ECO:0000256" key="1">
    <source>
        <dbReference type="ARBA" id="ARBA00022741"/>
    </source>
</evidence>
<dbReference type="PANTHER" id="PTHR11564:SF5">
    <property type="entry name" value="SIGNAL RECOGNITION PARTICLE SUBUNIT SRP54"/>
    <property type="match status" value="1"/>
</dbReference>
<dbReference type="Gene3D" id="3.40.50.300">
    <property type="entry name" value="P-loop containing nucleotide triphosphate hydrolases"/>
    <property type="match status" value="1"/>
</dbReference>
<dbReference type="GO" id="GO:0008312">
    <property type="term" value="F:7S RNA binding"/>
    <property type="evidence" value="ECO:0007669"/>
    <property type="project" value="InterPro"/>
</dbReference>
<evidence type="ECO:0000256" key="2">
    <source>
        <dbReference type="ARBA" id="ARBA00023134"/>
    </source>
</evidence>
<sequence length="282" mass="31689">MVDTSGRHTQEVQLFEEMKEISHLIKPTKVIFVMDAGIGQSAKDVAEGFKKEIEVGSIILTKLDGTKKAGGALSSVAATKSPIEFIGNGELMEDLEKFDSKRFVSKMLGLGDLQLLAEKLRSVDVDEKEMLKKIKAGQFLLKDFYTQFQQLLKLGPLTKLMELIPGMSGMQMPPEHEFKKLIYIFDSLSEKELNNDGSLFEKEPKRIIRIAIGSGTSPENVATLLLQFKKISQMMKKFGNMPGMSNLMSGENMSMSQKQHLKKQAKNMMPKDMFESMSQFFN</sequence>
<accession>A0A059EY24</accession>
<dbReference type="Gene3D" id="1.20.120.140">
    <property type="entry name" value="Signal recognition particle SRP54, nucleotide-binding domain"/>
    <property type="match status" value="1"/>
</dbReference>
<dbReference type="InterPro" id="IPR036891">
    <property type="entry name" value="Signal_recog_part_SRP54_M_sf"/>
</dbReference>
<protein>
    <recommendedName>
        <fullName evidence="3">Signal recognition particle 54 kDa protein homolog</fullName>
    </recommendedName>
</protein>
<reference evidence="6 7" key="2">
    <citation type="submission" date="2014-03" db="EMBL/GenBank/DDBJ databases">
        <title>The Genome Sequence of Anncaliia algerae insect isolate PRA339.</title>
        <authorList>
            <consortium name="The Broad Institute Genome Sequencing Platform"/>
            <consortium name="The Broad Institute Genome Sequencing Center for Infectious Disease"/>
            <person name="Cuomo C."/>
            <person name="Becnel J."/>
            <person name="Sanscrainte N."/>
            <person name="Walker B."/>
            <person name="Young S.K."/>
            <person name="Zeng Q."/>
            <person name="Gargeya S."/>
            <person name="Fitzgerald M."/>
            <person name="Haas B."/>
            <person name="Abouelleil A."/>
            <person name="Alvarado L."/>
            <person name="Arachchi H.M."/>
            <person name="Berlin A.M."/>
            <person name="Chapman S.B."/>
            <person name="Dewar J."/>
            <person name="Goldberg J."/>
            <person name="Griggs A."/>
            <person name="Gujja S."/>
            <person name="Hansen M."/>
            <person name="Howarth C."/>
            <person name="Imamovic A."/>
            <person name="Larimer J."/>
            <person name="McCowan C."/>
            <person name="Murphy C."/>
            <person name="Neiman D."/>
            <person name="Pearson M."/>
            <person name="Priest M."/>
            <person name="Roberts A."/>
            <person name="Saif S."/>
            <person name="Shea T."/>
            <person name="Sisk P."/>
            <person name="Sykes S."/>
            <person name="Wortman J."/>
            <person name="Nusbaum C."/>
            <person name="Birren B."/>
        </authorList>
    </citation>
    <scope>NUCLEOTIDE SEQUENCE [LARGE SCALE GENOMIC DNA]</scope>
    <source>
        <strain evidence="6 7">PRA339</strain>
    </source>
</reference>
<dbReference type="Proteomes" id="UP000030655">
    <property type="component" value="Unassembled WGS sequence"/>
</dbReference>
<dbReference type="GO" id="GO:0005786">
    <property type="term" value="C:signal recognition particle, endoplasmic reticulum targeting"/>
    <property type="evidence" value="ECO:0007669"/>
    <property type="project" value="TreeGrafter"/>
</dbReference>
<dbReference type="InterPro" id="IPR004125">
    <property type="entry name" value="Signal_recog_particle_SRP54_M"/>
</dbReference>
<organism evidence="6 7">
    <name type="scientific">Anncaliia algerae PRA339</name>
    <dbReference type="NCBI Taxonomy" id="1288291"/>
    <lineage>
        <taxon>Eukaryota</taxon>
        <taxon>Fungi</taxon>
        <taxon>Fungi incertae sedis</taxon>
        <taxon>Microsporidia</taxon>
        <taxon>Tubulinosematoidea</taxon>
        <taxon>Tubulinosematidae</taxon>
        <taxon>Anncaliia</taxon>
    </lineage>
</organism>
<dbReference type="Pfam" id="PF02978">
    <property type="entry name" value="SRP_SPB"/>
    <property type="match status" value="1"/>
</dbReference>
<dbReference type="InterPro" id="IPR027417">
    <property type="entry name" value="P-loop_NTPase"/>
</dbReference>
<dbReference type="GO" id="GO:0006616">
    <property type="term" value="P:SRP-dependent cotranslational protein targeting to membrane, translocation"/>
    <property type="evidence" value="ECO:0007669"/>
    <property type="project" value="TreeGrafter"/>
</dbReference>
<feature type="domain" description="SRP54-type proteins GTP-binding" evidence="5">
    <location>
        <begin position="82"/>
        <end position="95"/>
    </location>
</feature>
<keyword evidence="7" id="KW-1185">Reference proteome</keyword>
<dbReference type="InterPro" id="IPR022941">
    <property type="entry name" value="SRP54"/>
</dbReference>
<dbReference type="SUPFAM" id="SSF52540">
    <property type="entry name" value="P-loop containing nucleoside triphosphate hydrolases"/>
    <property type="match status" value="1"/>
</dbReference>